<feature type="domain" description="Predicted 3'-5' exonuclease PolB-like" evidence="1">
    <location>
        <begin position="52"/>
        <end position="265"/>
    </location>
</feature>
<dbReference type="OrthoDB" id="13288at2"/>
<protein>
    <submittedName>
        <fullName evidence="2">Putative 3'-5' exonuclease</fullName>
    </submittedName>
</protein>
<dbReference type="GO" id="GO:0003676">
    <property type="term" value="F:nucleic acid binding"/>
    <property type="evidence" value="ECO:0007669"/>
    <property type="project" value="InterPro"/>
</dbReference>
<dbReference type="AlphaFoldDB" id="A0A0F3NMJ4"/>
<keyword evidence="2" id="KW-0540">Nuclease</keyword>
<dbReference type="EMBL" id="LANX01000001">
    <property type="protein sequence ID" value="KJV69001.1"/>
    <property type="molecule type" value="Genomic_DNA"/>
</dbReference>
<evidence type="ECO:0000313" key="3">
    <source>
        <dbReference type="Proteomes" id="UP000033562"/>
    </source>
</evidence>
<sequence length="275" mass="31881">MLSSLLVFDIETIPDVDCCDNLIDECDGVDDVHVKREAMVNYHLKITNGQNAFLRQLFHKVVAISFLKADIQKVGEREIFHLQEIRSGGNVCSEEKELVKGFFQYLSSIKPRLVSFNGRTFDLPVLKYRAMVHGVQAGYLYKTGDKWNNYFQRYSIDWHCDLLDYLSDFGVSAKIKINEICAILNFPGKVGVDGSQVMGLYDSNRVSEIRNYCETDVINTYLIYLRLMHYQDKITTANYNSSIENLLVYLENSSKDHFLHFKLEWKKVCKGKFYL</sequence>
<keyword evidence="2" id="KW-0378">Hydrolase</keyword>
<dbReference type="RefSeq" id="WP_045809348.1">
    <property type="nucleotide sequence ID" value="NZ_LANX01000001.1"/>
</dbReference>
<comment type="caution">
    <text evidence="2">The sequence shown here is derived from an EMBL/GenBank/DDBJ whole genome shotgun (WGS) entry which is preliminary data.</text>
</comment>
<dbReference type="Pfam" id="PF10108">
    <property type="entry name" value="DNA_pol_B_exo2"/>
    <property type="match status" value="1"/>
</dbReference>
<dbReference type="STRING" id="1359163.NLO413_0374"/>
<dbReference type="PATRIC" id="fig|1359163.3.peg.364"/>
<reference evidence="2 3" key="1">
    <citation type="submission" date="2015-02" db="EMBL/GenBank/DDBJ databases">
        <title>Genome Sequencing of Rickettsiales.</title>
        <authorList>
            <person name="Daugherty S.C."/>
            <person name="Su Q."/>
            <person name="Abolude K."/>
            <person name="Beier-Sexton M."/>
            <person name="Carlyon J.A."/>
            <person name="Carter R."/>
            <person name="Day N.P."/>
            <person name="Dumler S.J."/>
            <person name="Dyachenko V."/>
            <person name="Godinez A."/>
            <person name="Kurtti T.J."/>
            <person name="Lichay M."/>
            <person name="Mullins K.E."/>
            <person name="Ott S."/>
            <person name="Pappas-Brown V."/>
            <person name="Paris D.H."/>
            <person name="Patel P."/>
            <person name="Richards A.L."/>
            <person name="Sadzewicz L."/>
            <person name="Sears K."/>
            <person name="Seidman D."/>
            <person name="Sengamalay N."/>
            <person name="Stenos J."/>
            <person name="Tallon L.J."/>
            <person name="Vincent G."/>
            <person name="Fraser C.M."/>
            <person name="Munderloh U."/>
            <person name="Dunning-Hotopp J.C."/>
        </authorList>
    </citation>
    <scope>NUCLEOTIDE SEQUENCE [LARGE SCALE GENOMIC DNA]</scope>
    <source>
        <strain evidence="2 3">RAC413</strain>
    </source>
</reference>
<gene>
    <name evidence="2" type="ORF">NLO413_0374</name>
</gene>
<dbReference type="InterPro" id="IPR012337">
    <property type="entry name" value="RNaseH-like_sf"/>
</dbReference>
<evidence type="ECO:0000313" key="2">
    <source>
        <dbReference type="EMBL" id="KJV69001.1"/>
    </source>
</evidence>
<keyword evidence="2" id="KW-0269">Exonuclease</keyword>
<proteinExistence type="predicted"/>
<dbReference type="Proteomes" id="UP000033562">
    <property type="component" value="Unassembled WGS sequence"/>
</dbReference>
<organism evidence="2 3">
    <name type="scientific">Candidatus Neoehrlichia procyonis str. RAC413</name>
    <dbReference type="NCBI Taxonomy" id="1359163"/>
    <lineage>
        <taxon>Bacteria</taxon>
        <taxon>Pseudomonadati</taxon>
        <taxon>Pseudomonadota</taxon>
        <taxon>Alphaproteobacteria</taxon>
        <taxon>Rickettsiales</taxon>
        <taxon>Anaplasmataceae</taxon>
        <taxon>Candidatus Neoehrlichia</taxon>
    </lineage>
</organism>
<evidence type="ECO:0000259" key="1">
    <source>
        <dbReference type="Pfam" id="PF10108"/>
    </source>
</evidence>
<dbReference type="SUPFAM" id="SSF53098">
    <property type="entry name" value="Ribonuclease H-like"/>
    <property type="match status" value="1"/>
</dbReference>
<dbReference type="Gene3D" id="3.30.420.10">
    <property type="entry name" value="Ribonuclease H-like superfamily/Ribonuclease H"/>
    <property type="match status" value="1"/>
</dbReference>
<dbReference type="InterPro" id="IPR036397">
    <property type="entry name" value="RNaseH_sf"/>
</dbReference>
<keyword evidence="3" id="KW-1185">Reference proteome</keyword>
<name>A0A0F3NMJ4_9RICK</name>
<dbReference type="CDD" id="cd05782">
    <property type="entry name" value="DNA_polB_like1_exo"/>
    <property type="match status" value="1"/>
</dbReference>
<dbReference type="GO" id="GO:0004527">
    <property type="term" value="F:exonuclease activity"/>
    <property type="evidence" value="ECO:0007669"/>
    <property type="project" value="UniProtKB-KW"/>
</dbReference>
<accession>A0A0F3NMJ4</accession>
<dbReference type="InterPro" id="IPR019288">
    <property type="entry name" value="3'-5'_exonuclease_PolB-like"/>
</dbReference>